<organism evidence="2 3">
    <name type="scientific">Symbiodinium microadriaticum</name>
    <name type="common">Dinoflagellate</name>
    <name type="synonym">Zooxanthella microadriatica</name>
    <dbReference type="NCBI Taxonomy" id="2951"/>
    <lineage>
        <taxon>Eukaryota</taxon>
        <taxon>Sar</taxon>
        <taxon>Alveolata</taxon>
        <taxon>Dinophyceae</taxon>
        <taxon>Suessiales</taxon>
        <taxon>Symbiodiniaceae</taxon>
        <taxon>Symbiodinium</taxon>
    </lineage>
</organism>
<name>A0A1Q9EID9_SYMMI</name>
<keyword evidence="1" id="KW-0472">Membrane</keyword>
<keyword evidence="3" id="KW-1185">Reference proteome</keyword>
<protein>
    <submittedName>
        <fullName evidence="2">Uncharacterized protein</fullName>
    </submittedName>
</protein>
<accession>A0A1Q9EID9</accession>
<evidence type="ECO:0000313" key="2">
    <source>
        <dbReference type="EMBL" id="OLQ07185.1"/>
    </source>
</evidence>
<gene>
    <name evidence="2" type="ORF">AK812_SmicGene9458</name>
</gene>
<dbReference type="EMBL" id="LSRX01000145">
    <property type="protein sequence ID" value="OLQ07185.1"/>
    <property type="molecule type" value="Genomic_DNA"/>
</dbReference>
<comment type="caution">
    <text evidence="2">The sequence shown here is derived from an EMBL/GenBank/DDBJ whole genome shotgun (WGS) entry which is preliminary data.</text>
</comment>
<reference evidence="2 3" key="1">
    <citation type="submission" date="2016-02" db="EMBL/GenBank/DDBJ databases">
        <title>Genome analysis of coral dinoflagellate symbionts highlights evolutionary adaptations to a symbiotic lifestyle.</title>
        <authorList>
            <person name="Aranda M."/>
            <person name="Li Y."/>
            <person name="Liew Y.J."/>
            <person name="Baumgarten S."/>
            <person name="Simakov O."/>
            <person name="Wilson M."/>
            <person name="Piel J."/>
            <person name="Ashoor H."/>
            <person name="Bougouffa S."/>
            <person name="Bajic V.B."/>
            <person name="Ryu T."/>
            <person name="Ravasi T."/>
            <person name="Bayer T."/>
            <person name="Micklem G."/>
            <person name="Kim H."/>
            <person name="Bhak J."/>
            <person name="Lajeunesse T.C."/>
            <person name="Voolstra C.R."/>
        </authorList>
    </citation>
    <scope>NUCLEOTIDE SEQUENCE [LARGE SCALE GENOMIC DNA]</scope>
    <source>
        <strain evidence="2 3">CCMP2467</strain>
    </source>
</reference>
<sequence length="134" mass="13743">MRSVGALGGVAGTGGGKVDVEIVVVCGLQVPQASSSESSTAMADAAARADEAAWDTALGGVIGCWATDRPTHAHYLHQALRPRKELGSEEGIANEVAFLILSTILAIAFVLSFALWVAFPATKTGYPFALAASL</sequence>
<evidence type="ECO:0000313" key="3">
    <source>
        <dbReference type="Proteomes" id="UP000186817"/>
    </source>
</evidence>
<keyword evidence="1" id="KW-1133">Transmembrane helix</keyword>
<dbReference type="AlphaFoldDB" id="A0A1Q9EID9"/>
<evidence type="ECO:0000256" key="1">
    <source>
        <dbReference type="SAM" id="Phobius"/>
    </source>
</evidence>
<proteinExistence type="predicted"/>
<feature type="transmembrane region" description="Helical" evidence="1">
    <location>
        <begin position="96"/>
        <end position="119"/>
    </location>
</feature>
<dbReference type="Proteomes" id="UP000186817">
    <property type="component" value="Unassembled WGS sequence"/>
</dbReference>
<keyword evidence="1" id="KW-0812">Transmembrane</keyword>